<accession>A0A8S2VC49</accession>
<evidence type="ECO:0000256" key="1">
    <source>
        <dbReference type="SAM" id="MobiDB-lite"/>
    </source>
</evidence>
<evidence type="ECO:0000313" key="3">
    <source>
        <dbReference type="EMBL" id="CAF4362006.1"/>
    </source>
</evidence>
<feature type="non-terminal residue" evidence="3">
    <location>
        <position position="1"/>
    </location>
</feature>
<feature type="compositionally biased region" description="Basic and acidic residues" evidence="1">
    <location>
        <begin position="215"/>
        <end position="224"/>
    </location>
</feature>
<dbReference type="Proteomes" id="UP000677228">
    <property type="component" value="Unassembled WGS sequence"/>
</dbReference>
<reference evidence="3" key="1">
    <citation type="submission" date="2021-02" db="EMBL/GenBank/DDBJ databases">
        <authorList>
            <person name="Nowell W R."/>
        </authorList>
    </citation>
    <scope>NUCLEOTIDE SEQUENCE</scope>
</reference>
<evidence type="ECO:0000313" key="2">
    <source>
        <dbReference type="EMBL" id="CAF1568413.1"/>
    </source>
</evidence>
<sequence>DDSSKQPSLLQNVQESLRDTASSAAETVKNLIWNATPESESTPEQQQEISTKDKQAEHVENIPDSIERQTLHEVRTEIVVQEKKEIVPSFDGDEGVVDKLKQAVSTGDTTKPGIGHATSLSTSSDQQPSLLQNVQESLRDTASSAAETVKNLIWNATPESESTGEQLEQQQTSTKDKQAKHVDTESVLASSEKVIPGKKKKKAKSKAKLSPDSSHIIDKEEKPQKATSDLIQHEQSKDESVHIQSVS</sequence>
<proteinExistence type="predicted"/>
<feature type="compositionally biased region" description="Basic and acidic residues" evidence="1">
    <location>
        <begin position="231"/>
        <end position="241"/>
    </location>
</feature>
<dbReference type="EMBL" id="CAJNOK010043250">
    <property type="protein sequence ID" value="CAF1568413.1"/>
    <property type="molecule type" value="Genomic_DNA"/>
</dbReference>
<feature type="compositionally biased region" description="Low complexity" evidence="1">
    <location>
        <begin position="36"/>
        <end position="49"/>
    </location>
</feature>
<feature type="compositionally biased region" description="Basic and acidic residues" evidence="1">
    <location>
        <begin position="174"/>
        <end position="184"/>
    </location>
</feature>
<protein>
    <submittedName>
        <fullName evidence="3">Uncharacterized protein</fullName>
    </submittedName>
</protein>
<organism evidence="3 4">
    <name type="scientific">Didymodactylos carnosus</name>
    <dbReference type="NCBI Taxonomy" id="1234261"/>
    <lineage>
        <taxon>Eukaryota</taxon>
        <taxon>Metazoa</taxon>
        <taxon>Spiralia</taxon>
        <taxon>Gnathifera</taxon>
        <taxon>Rotifera</taxon>
        <taxon>Eurotatoria</taxon>
        <taxon>Bdelloidea</taxon>
        <taxon>Philodinida</taxon>
        <taxon>Philodinidae</taxon>
        <taxon>Didymodactylos</taxon>
    </lineage>
</organism>
<feature type="compositionally biased region" description="Polar residues" evidence="1">
    <location>
        <begin position="118"/>
        <end position="146"/>
    </location>
</feature>
<feature type="non-terminal residue" evidence="3">
    <location>
        <position position="247"/>
    </location>
</feature>
<dbReference type="AlphaFoldDB" id="A0A8S2VC49"/>
<name>A0A8S2VC49_9BILA</name>
<dbReference type="EMBL" id="CAJOBA010065991">
    <property type="protein sequence ID" value="CAF4362006.1"/>
    <property type="molecule type" value="Genomic_DNA"/>
</dbReference>
<dbReference type="Proteomes" id="UP000682733">
    <property type="component" value="Unassembled WGS sequence"/>
</dbReference>
<feature type="region of interest" description="Disordered" evidence="1">
    <location>
        <begin position="103"/>
        <end position="247"/>
    </location>
</feature>
<feature type="region of interest" description="Disordered" evidence="1">
    <location>
        <begin position="1"/>
        <end position="65"/>
    </location>
</feature>
<feature type="compositionally biased region" description="Polar residues" evidence="1">
    <location>
        <begin position="1"/>
        <end position="25"/>
    </location>
</feature>
<gene>
    <name evidence="2" type="ORF">OVA965_LOCUS40210</name>
    <name evidence="3" type="ORF">TMI583_LOCUS41614</name>
</gene>
<evidence type="ECO:0000313" key="4">
    <source>
        <dbReference type="Proteomes" id="UP000682733"/>
    </source>
</evidence>
<feature type="compositionally biased region" description="Basic residues" evidence="1">
    <location>
        <begin position="196"/>
        <end position="207"/>
    </location>
</feature>
<comment type="caution">
    <text evidence="3">The sequence shown here is derived from an EMBL/GenBank/DDBJ whole genome shotgun (WGS) entry which is preliminary data.</text>
</comment>
<feature type="compositionally biased region" description="Polar residues" evidence="1">
    <location>
        <begin position="157"/>
        <end position="173"/>
    </location>
</feature>
<feature type="compositionally biased region" description="Basic and acidic residues" evidence="1">
    <location>
        <begin position="50"/>
        <end position="65"/>
    </location>
</feature>